<evidence type="ECO:0000313" key="3">
    <source>
        <dbReference type="Proteomes" id="UP001642482"/>
    </source>
</evidence>
<sequence length="193" mass="21055">MPAQVPHHRTEYQNEITDDEHKSTDQARLKSSYCYPSPPRRPYAQLYYSETEQSQPSLPSEPTIKDEETSATGGAYASKPAAVNGEELALPQQMQTRTTSKRRKLRVQGSAVGSSASAATWNALDVNAAELLVNFSVKVKPSKGDDGEGDSDDSSTGRSAVSKDDTKSRPRFSASIASLLCDDEAPRKKCRRS</sequence>
<reference evidence="2 3" key="1">
    <citation type="submission" date="2024-01" db="EMBL/GenBank/DDBJ databases">
        <authorList>
            <person name="Allen C."/>
            <person name="Tagirdzhanova G."/>
        </authorList>
    </citation>
    <scope>NUCLEOTIDE SEQUENCE [LARGE SCALE GENOMIC DNA]</scope>
</reference>
<dbReference type="Proteomes" id="UP001642482">
    <property type="component" value="Unassembled WGS sequence"/>
</dbReference>
<evidence type="ECO:0000313" key="2">
    <source>
        <dbReference type="EMBL" id="CAK7209801.1"/>
    </source>
</evidence>
<organism evidence="2 3">
    <name type="scientific">Sporothrix eucalyptigena</name>
    <dbReference type="NCBI Taxonomy" id="1812306"/>
    <lineage>
        <taxon>Eukaryota</taxon>
        <taxon>Fungi</taxon>
        <taxon>Dikarya</taxon>
        <taxon>Ascomycota</taxon>
        <taxon>Pezizomycotina</taxon>
        <taxon>Sordariomycetes</taxon>
        <taxon>Sordariomycetidae</taxon>
        <taxon>Ophiostomatales</taxon>
        <taxon>Ophiostomataceae</taxon>
        <taxon>Sporothrix</taxon>
    </lineage>
</organism>
<comment type="caution">
    <text evidence="2">The sequence shown here is derived from an EMBL/GenBank/DDBJ whole genome shotgun (WGS) entry which is preliminary data.</text>
</comment>
<dbReference type="EMBL" id="CAWUHD010000003">
    <property type="protein sequence ID" value="CAK7209801.1"/>
    <property type="molecule type" value="Genomic_DNA"/>
</dbReference>
<feature type="region of interest" description="Disordered" evidence="1">
    <location>
        <begin position="1"/>
        <end position="117"/>
    </location>
</feature>
<keyword evidence="3" id="KW-1185">Reference proteome</keyword>
<name>A0ABP0ARB7_9PEZI</name>
<accession>A0ABP0ARB7</accession>
<feature type="compositionally biased region" description="Polar residues" evidence="1">
    <location>
        <begin position="48"/>
        <end position="60"/>
    </location>
</feature>
<proteinExistence type="predicted"/>
<gene>
    <name evidence="2" type="ORF">SEUCBS140593_000616</name>
</gene>
<evidence type="ECO:0000256" key="1">
    <source>
        <dbReference type="SAM" id="MobiDB-lite"/>
    </source>
</evidence>
<protein>
    <submittedName>
        <fullName evidence="2">Uncharacterized protein</fullName>
    </submittedName>
</protein>
<feature type="compositionally biased region" description="Basic and acidic residues" evidence="1">
    <location>
        <begin position="19"/>
        <end position="28"/>
    </location>
</feature>
<feature type="region of interest" description="Disordered" evidence="1">
    <location>
        <begin position="139"/>
        <end position="178"/>
    </location>
</feature>